<evidence type="ECO:0000259" key="3">
    <source>
        <dbReference type="PROSITE" id="PS51819"/>
    </source>
</evidence>
<sequence length="335" mass="37566">MGFFATLKNIANGNRDESRKKATEEAVQESEAIKKPSSIRDLWSKVDHVAIVVSNLETSIDFYTNIIGFKQIGLPNLDGNSVCLSCGTLKIFLVQGEGPKFGEDGTVFPHLALSVQDLDAMKDRCAELGILVEEIDLTRNPNCEEGSSIRGLQIRDPDGNLIVLGDAAGLEAFNDEGQDGSLEVIIIKAFHSVKAKAHLLEQVVKGSQESDGLEVISEDKEKELLEEQSVENWSEVEVNMDQLKRLQVRHEFYGDLVQNAKRDELLELLKRFDNHVDQVLDYLRGRRQRKGTQTFIPPEFTDEKGQKHTLPSFEMPFFIQEEDQIHTNGDVTAPE</sequence>
<organism evidence="4 5">
    <name type="scientific">Tigriopus californicus</name>
    <name type="common">Marine copepod</name>
    <dbReference type="NCBI Taxonomy" id="6832"/>
    <lineage>
        <taxon>Eukaryota</taxon>
        <taxon>Metazoa</taxon>
        <taxon>Ecdysozoa</taxon>
        <taxon>Arthropoda</taxon>
        <taxon>Crustacea</taxon>
        <taxon>Multicrustacea</taxon>
        <taxon>Hexanauplia</taxon>
        <taxon>Copepoda</taxon>
        <taxon>Harpacticoida</taxon>
        <taxon>Harpacticidae</taxon>
        <taxon>Tigriopus</taxon>
    </lineage>
</organism>
<dbReference type="InterPro" id="IPR004360">
    <property type="entry name" value="Glyas_Fos-R_dOase_dom"/>
</dbReference>
<evidence type="ECO:0000313" key="4">
    <source>
        <dbReference type="EMBL" id="TRY77193.1"/>
    </source>
</evidence>
<dbReference type="InterPro" id="IPR029068">
    <property type="entry name" value="Glyas_Bleomycin-R_OHBP_Dase"/>
</dbReference>
<dbReference type="PROSITE" id="PS51819">
    <property type="entry name" value="VOC"/>
    <property type="match status" value="1"/>
</dbReference>
<accession>A0A553PHN6</accession>
<comment type="similarity">
    <text evidence="1">Belongs to the glyoxalase I family.</text>
</comment>
<name>A0A553PHN6_TIGCA</name>
<comment type="caution">
    <text evidence="4">The sequence shown here is derived from an EMBL/GenBank/DDBJ whole genome shotgun (WGS) entry which is preliminary data.</text>
</comment>
<evidence type="ECO:0000313" key="5">
    <source>
        <dbReference type="Proteomes" id="UP000318571"/>
    </source>
</evidence>
<dbReference type="InterPro" id="IPR050383">
    <property type="entry name" value="GlyoxalaseI/FosfomycinResist"/>
</dbReference>
<keyword evidence="5" id="KW-1185">Reference proteome</keyword>
<evidence type="ECO:0000256" key="2">
    <source>
        <dbReference type="ARBA" id="ARBA00040140"/>
    </source>
</evidence>
<dbReference type="SUPFAM" id="SSF54593">
    <property type="entry name" value="Glyoxalase/Bleomycin resistance protein/Dihydroxybiphenyl dioxygenase"/>
    <property type="match status" value="1"/>
</dbReference>
<dbReference type="Proteomes" id="UP000318571">
    <property type="component" value="Chromosome 5"/>
</dbReference>
<feature type="domain" description="VOC" evidence="3">
    <location>
        <begin position="45"/>
        <end position="167"/>
    </location>
</feature>
<dbReference type="CDD" id="cd06587">
    <property type="entry name" value="VOC"/>
    <property type="match status" value="1"/>
</dbReference>
<protein>
    <recommendedName>
        <fullName evidence="2">Glyoxalase domain-containing protein 5</fullName>
    </recommendedName>
</protein>
<dbReference type="InterPro" id="IPR037523">
    <property type="entry name" value="VOC_core"/>
</dbReference>
<gene>
    <name evidence="4" type="ORF">TCAL_10540</name>
</gene>
<dbReference type="AlphaFoldDB" id="A0A553PHN6"/>
<dbReference type="OrthoDB" id="16820at2759"/>
<evidence type="ECO:0000256" key="1">
    <source>
        <dbReference type="ARBA" id="ARBA00010363"/>
    </source>
</evidence>
<dbReference type="Pfam" id="PF00903">
    <property type="entry name" value="Glyoxalase"/>
    <property type="match status" value="1"/>
</dbReference>
<dbReference type="EMBL" id="VCGU01000004">
    <property type="protein sequence ID" value="TRY77193.1"/>
    <property type="molecule type" value="Genomic_DNA"/>
</dbReference>
<dbReference type="PANTHER" id="PTHR21366:SF14">
    <property type="entry name" value="GLYOXALASE DOMAIN-CONTAINING PROTEIN 5"/>
    <property type="match status" value="1"/>
</dbReference>
<dbReference type="Gene3D" id="3.10.180.10">
    <property type="entry name" value="2,3-Dihydroxybiphenyl 1,2-Dioxygenase, domain 1"/>
    <property type="match status" value="1"/>
</dbReference>
<dbReference type="PANTHER" id="PTHR21366">
    <property type="entry name" value="GLYOXALASE FAMILY PROTEIN"/>
    <property type="match status" value="1"/>
</dbReference>
<proteinExistence type="inferred from homology"/>
<reference evidence="4 5" key="1">
    <citation type="journal article" date="2018" name="Nat. Ecol. Evol.">
        <title>Genomic signatures of mitonuclear coevolution across populations of Tigriopus californicus.</title>
        <authorList>
            <person name="Barreto F.S."/>
            <person name="Watson E.T."/>
            <person name="Lima T.G."/>
            <person name="Willett C.S."/>
            <person name="Edmands S."/>
            <person name="Li W."/>
            <person name="Burton R.S."/>
        </authorList>
    </citation>
    <scope>NUCLEOTIDE SEQUENCE [LARGE SCALE GENOMIC DNA]</scope>
    <source>
        <strain evidence="4 5">San Diego</strain>
    </source>
</reference>